<dbReference type="FunCoup" id="D3B6A7">
    <property type="interactions" value="123"/>
</dbReference>
<feature type="domain" description="Tetrahydrofolate dehydrogenase/cyclohydrolase catalytic" evidence="8">
    <location>
        <begin position="11"/>
        <end position="126"/>
    </location>
</feature>
<dbReference type="GO" id="GO:0005829">
    <property type="term" value="C:cytosol"/>
    <property type="evidence" value="ECO:0007669"/>
    <property type="project" value="TreeGrafter"/>
</dbReference>
<dbReference type="RefSeq" id="XP_020434994.1">
    <property type="nucleotide sequence ID" value="XM_020574580.1"/>
</dbReference>
<name>D3B6A7_HETP5</name>
<dbReference type="GO" id="GO:0004488">
    <property type="term" value="F:methylenetetrahydrofolate dehydrogenase (NADP+) activity"/>
    <property type="evidence" value="ECO:0007669"/>
    <property type="project" value="InterPro"/>
</dbReference>
<dbReference type="GO" id="GO:0035999">
    <property type="term" value="P:tetrahydrofolate interconversion"/>
    <property type="evidence" value="ECO:0007669"/>
    <property type="project" value="TreeGrafter"/>
</dbReference>
<dbReference type="AlphaFoldDB" id="D3B6A7"/>
<dbReference type="OMA" id="VCHILTK"/>
<feature type="domain" description="Tetrahydrofolate dehydrogenase/cyclohydrolase NAD(P)-binding" evidence="9">
    <location>
        <begin position="147"/>
        <end position="288"/>
    </location>
</feature>
<evidence type="ECO:0000259" key="8">
    <source>
        <dbReference type="Pfam" id="PF00763"/>
    </source>
</evidence>
<dbReference type="InterPro" id="IPR000672">
    <property type="entry name" value="THF_DH/CycHdrlase"/>
</dbReference>
<dbReference type="CDD" id="cd01080">
    <property type="entry name" value="NAD_bind_m-THF_DH_Cyclohyd"/>
    <property type="match status" value="1"/>
</dbReference>
<dbReference type="FunFam" id="3.40.50.720:FF:000006">
    <property type="entry name" value="Bifunctional protein FolD"/>
    <property type="match status" value="1"/>
</dbReference>
<dbReference type="SUPFAM" id="SSF51735">
    <property type="entry name" value="NAD(P)-binding Rossmann-fold domains"/>
    <property type="match status" value="1"/>
</dbReference>
<comment type="pathway">
    <text evidence="1">One-carbon metabolism; tetrahydrofolate interconversion.</text>
</comment>
<dbReference type="Gene3D" id="3.40.50.10860">
    <property type="entry name" value="Leucine Dehydrogenase, chain A, domain 1"/>
    <property type="match status" value="1"/>
</dbReference>
<reference evidence="10 11" key="1">
    <citation type="journal article" date="2011" name="Genome Res.">
        <title>Phylogeny-wide analysis of social amoeba genomes highlights ancient origins for complex intercellular communication.</title>
        <authorList>
            <person name="Heidel A.J."/>
            <person name="Lawal H.M."/>
            <person name="Felder M."/>
            <person name="Schilde C."/>
            <person name="Helps N.R."/>
            <person name="Tunggal B."/>
            <person name="Rivero F."/>
            <person name="John U."/>
            <person name="Schleicher M."/>
            <person name="Eichinger L."/>
            <person name="Platzer M."/>
            <person name="Noegel A.A."/>
            <person name="Schaap P."/>
            <person name="Gloeckner G."/>
        </authorList>
    </citation>
    <scope>NUCLEOTIDE SEQUENCE [LARGE SCALE GENOMIC DNA]</scope>
    <source>
        <strain evidence="11">ATCC 26659 / Pp 5 / PN500</strain>
    </source>
</reference>
<gene>
    <name evidence="10" type="ORF">PPL_03655</name>
</gene>
<dbReference type="STRING" id="670386.D3B6A7"/>
<dbReference type="PANTHER" id="PTHR48099">
    <property type="entry name" value="C-1-TETRAHYDROFOLATE SYNTHASE, CYTOPLASMIC-RELATED"/>
    <property type="match status" value="1"/>
</dbReference>
<evidence type="ECO:0000256" key="7">
    <source>
        <dbReference type="ARBA" id="ARBA00023268"/>
    </source>
</evidence>
<evidence type="ECO:0000256" key="6">
    <source>
        <dbReference type="ARBA" id="ARBA00023002"/>
    </source>
</evidence>
<dbReference type="PANTHER" id="PTHR48099:SF5">
    <property type="entry name" value="C-1-TETRAHYDROFOLATE SYNTHASE, CYTOPLASMIC"/>
    <property type="match status" value="1"/>
</dbReference>
<accession>D3B6A7</accession>
<evidence type="ECO:0000256" key="4">
    <source>
        <dbReference type="ARBA" id="ARBA00022801"/>
    </source>
</evidence>
<keyword evidence="11" id="KW-1185">Reference proteome</keyword>
<keyword evidence="7" id="KW-0511">Multifunctional enzyme</keyword>
<evidence type="ECO:0000256" key="1">
    <source>
        <dbReference type="ARBA" id="ARBA00004777"/>
    </source>
</evidence>
<dbReference type="Pfam" id="PF02882">
    <property type="entry name" value="THF_DHG_CYH_C"/>
    <property type="match status" value="1"/>
</dbReference>
<dbReference type="InterPro" id="IPR036291">
    <property type="entry name" value="NAD(P)-bd_dom_sf"/>
</dbReference>
<dbReference type="HAMAP" id="MF_01576">
    <property type="entry name" value="THF_DHG_CYH"/>
    <property type="match status" value="1"/>
</dbReference>
<dbReference type="GeneID" id="31359142"/>
<comment type="caution">
    <text evidence="10">The sequence shown here is derived from an EMBL/GenBank/DDBJ whole genome shotgun (WGS) entry which is preliminary data.</text>
</comment>
<dbReference type="Gene3D" id="3.40.50.720">
    <property type="entry name" value="NAD(P)-binding Rossmann-like Domain"/>
    <property type="match status" value="1"/>
</dbReference>
<dbReference type="GO" id="GO:0004477">
    <property type="term" value="F:methenyltetrahydrofolate cyclohydrolase activity"/>
    <property type="evidence" value="ECO:0007669"/>
    <property type="project" value="TreeGrafter"/>
</dbReference>
<keyword evidence="6" id="KW-0560">Oxidoreductase</keyword>
<dbReference type="InterPro" id="IPR020631">
    <property type="entry name" value="THF_DH/CycHdrlase_NAD-bd_dom"/>
</dbReference>
<keyword evidence="4 10" id="KW-0378">Hydrolase</keyword>
<evidence type="ECO:0000256" key="5">
    <source>
        <dbReference type="ARBA" id="ARBA00022857"/>
    </source>
</evidence>
<keyword evidence="5" id="KW-0521">NADP</keyword>
<evidence type="ECO:0000256" key="2">
    <source>
        <dbReference type="ARBA" id="ARBA00011738"/>
    </source>
</evidence>
<dbReference type="InterPro" id="IPR046346">
    <property type="entry name" value="Aminoacid_DH-like_N_sf"/>
</dbReference>
<dbReference type="InterPro" id="IPR020630">
    <property type="entry name" value="THF_DH/CycHdrlase_cat_dom"/>
</dbReference>
<dbReference type="Pfam" id="PF00763">
    <property type="entry name" value="THF_DHG_CYH"/>
    <property type="match status" value="1"/>
</dbReference>
<dbReference type="Proteomes" id="UP000001396">
    <property type="component" value="Unassembled WGS sequence"/>
</dbReference>
<dbReference type="EMBL" id="ADBJ01000017">
    <property type="protein sequence ID" value="EFA82877.1"/>
    <property type="molecule type" value="Genomic_DNA"/>
</dbReference>
<dbReference type="SUPFAM" id="SSF53223">
    <property type="entry name" value="Aminoacid dehydrogenase-like, N-terminal domain"/>
    <property type="match status" value="1"/>
</dbReference>
<evidence type="ECO:0000313" key="10">
    <source>
        <dbReference type="EMBL" id="EFA82877.1"/>
    </source>
</evidence>
<evidence type="ECO:0000313" key="11">
    <source>
        <dbReference type="Proteomes" id="UP000001396"/>
    </source>
</evidence>
<dbReference type="PROSITE" id="PS00767">
    <property type="entry name" value="THF_DHG_CYH_2"/>
    <property type="match status" value="1"/>
</dbReference>
<dbReference type="InterPro" id="IPR020867">
    <property type="entry name" value="THF_DH/CycHdrlase_CS"/>
</dbReference>
<evidence type="ECO:0000259" key="9">
    <source>
        <dbReference type="Pfam" id="PF02882"/>
    </source>
</evidence>
<evidence type="ECO:0000256" key="3">
    <source>
        <dbReference type="ARBA" id="ARBA00022563"/>
    </source>
</evidence>
<proteinExistence type="inferred from homology"/>
<sequence length="295" mass="31892">MSTEENIAKTIDGKTIAANIRTGIKEDVDKLVASGKRAPGIVVILVGDRQDSHTYVRNKKKTATEMGFVSIDCILPGNTSQEEVIEIVRKYNQMPEIDGILVQLPLPSHINEETVLNEIDITKDVDGFHPINIGKLAMRGRVPLFEPCTPKGCIELLLQSGVTIEGKNAVVLGRSNIVGLPVAMLLMNRNATVTICHSKTANLKEVVAQADILVAAIGVAKFVKKDWVKKGAVVIDVGMNTDENNKLCGDVDFNEVKHVASQITPVPGGVGPMTIAMLLKNTLISAMRRQGVEKL</sequence>
<dbReference type="InParanoid" id="D3B6A7"/>
<keyword evidence="3" id="KW-0554">One-carbon metabolism</keyword>
<dbReference type="FunFam" id="3.40.50.10860:FF:000005">
    <property type="entry name" value="C-1-tetrahydrofolate synthase, cytoplasmic, putative"/>
    <property type="match status" value="1"/>
</dbReference>
<comment type="subunit">
    <text evidence="2">Homodimer.</text>
</comment>
<protein>
    <submittedName>
        <fullName evidence="10">Methenyl tetrahydrofolate cyclohydrolase / NADP-dependent methylene H4F dehydrogenase</fullName>
    </submittedName>
</protein>
<dbReference type="NCBIfam" id="NF008058">
    <property type="entry name" value="PRK10792.1"/>
    <property type="match status" value="1"/>
</dbReference>
<dbReference type="PRINTS" id="PR00085">
    <property type="entry name" value="THFDHDRGNASE"/>
</dbReference>
<organism evidence="10 11">
    <name type="scientific">Heterostelium pallidum (strain ATCC 26659 / Pp 5 / PN500)</name>
    <name type="common">Cellular slime mold</name>
    <name type="synonym">Polysphondylium pallidum</name>
    <dbReference type="NCBI Taxonomy" id="670386"/>
    <lineage>
        <taxon>Eukaryota</taxon>
        <taxon>Amoebozoa</taxon>
        <taxon>Evosea</taxon>
        <taxon>Eumycetozoa</taxon>
        <taxon>Dictyostelia</taxon>
        <taxon>Acytosteliales</taxon>
        <taxon>Acytosteliaceae</taxon>
        <taxon>Heterostelium</taxon>
    </lineage>
</organism>